<feature type="domain" description="Protein kinase" evidence="1">
    <location>
        <begin position="1"/>
        <end position="86"/>
    </location>
</feature>
<sequence>LAKGVTFLHDHSIAHLDIKPGNMVLTDEFCLQIIDLDVAVEVSRDSPVCTDYVGTFPWMAPEIEQEDNRPARPYDPFLADRYSCGQ</sequence>
<dbReference type="GO" id="GO:0005737">
    <property type="term" value="C:cytoplasm"/>
    <property type="evidence" value="ECO:0007669"/>
    <property type="project" value="TreeGrafter"/>
</dbReference>
<dbReference type="EMBL" id="KV427609">
    <property type="protein sequence ID" value="KZT10539.1"/>
    <property type="molecule type" value="Genomic_DNA"/>
</dbReference>
<dbReference type="PANTHER" id="PTHR48015:SF16">
    <property type="entry name" value="SERINE_THREONINE-PROTEIN KINASE SULU"/>
    <property type="match status" value="1"/>
</dbReference>
<evidence type="ECO:0000313" key="2">
    <source>
        <dbReference type="EMBL" id="KZT10539.1"/>
    </source>
</evidence>
<dbReference type="PROSITE" id="PS50011">
    <property type="entry name" value="PROTEIN_KINASE_DOM"/>
    <property type="match status" value="1"/>
</dbReference>
<dbReference type="OrthoDB" id="2789888at2759"/>
<dbReference type="GO" id="GO:0004674">
    <property type="term" value="F:protein serine/threonine kinase activity"/>
    <property type="evidence" value="ECO:0007669"/>
    <property type="project" value="TreeGrafter"/>
</dbReference>
<dbReference type="InterPro" id="IPR011009">
    <property type="entry name" value="Kinase-like_dom_sf"/>
</dbReference>
<dbReference type="GO" id="GO:0043408">
    <property type="term" value="P:regulation of MAPK cascade"/>
    <property type="evidence" value="ECO:0007669"/>
    <property type="project" value="TreeGrafter"/>
</dbReference>
<dbReference type="RefSeq" id="XP_040768279.1">
    <property type="nucleotide sequence ID" value="XM_040903381.1"/>
</dbReference>
<keyword evidence="2" id="KW-0418">Kinase</keyword>
<organism evidence="2 3">
    <name type="scientific">Laetiporus sulphureus 93-53</name>
    <dbReference type="NCBI Taxonomy" id="1314785"/>
    <lineage>
        <taxon>Eukaryota</taxon>
        <taxon>Fungi</taxon>
        <taxon>Dikarya</taxon>
        <taxon>Basidiomycota</taxon>
        <taxon>Agaricomycotina</taxon>
        <taxon>Agaricomycetes</taxon>
        <taxon>Polyporales</taxon>
        <taxon>Laetiporus</taxon>
    </lineage>
</organism>
<dbReference type="Gene3D" id="1.10.510.10">
    <property type="entry name" value="Transferase(Phosphotransferase) domain 1"/>
    <property type="match status" value="1"/>
</dbReference>
<dbReference type="Proteomes" id="UP000076871">
    <property type="component" value="Unassembled WGS sequence"/>
</dbReference>
<protein>
    <submittedName>
        <fullName evidence="2">Kinase-like protein</fullName>
    </submittedName>
</protein>
<dbReference type="InterPro" id="IPR000719">
    <property type="entry name" value="Prot_kinase_dom"/>
</dbReference>
<dbReference type="AlphaFoldDB" id="A0A165GM39"/>
<keyword evidence="3" id="KW-1185">Reference proteome</keyword>
<dbReference type="SUPFAM" id="SSF56112">
    <property type="entry name" value="Protein kinase-like (PK-like)"/>
    <property type="match status" value="1"/>
</dbReference>
<dbReference type="InterPro" id="IPR050285">
    <property type="entry name" value="STE20_Ser/Thr_kinase"/>
</dbReference>
<evidence type="ECO:0000259" key="1">
    <source>
        <dbReference type="PROSITE" id="PS50011"/>
    </source>
</evidence>
<keyword evidence="2" id="KW-0808">Transferase</keyword>
<dbReference type="GO" id="GO:0005524">
    <property type="term" value="F:ATP binding"/>
    <property type="evidence" value="ECO:0007669"/>
    <property type="project" value="InterPro"/>
</dbReference>
<dbReference type="GO" id="GO:0000165">
    <property type="term" value="P:MAPK cascade"/>
    <property type="evidence" value="ECO:0007669"/>
    <property type="project" value="TreeGrafter"/>
</dbReference>
<dbReference type="PROSITE" id="PS00108">
    <property type="entry name" value="PROTEIN_KINASE_ST"/>
    <property type="match status" value="1"/>
</dbReference>
<dbReference type="PANTHER" id="PTHR48015">
    <property type="entry name" value="SERINE/THREONINE-PROTEIN KINASE TAO"/>
    <property type="match status" value="1"/>
</dbReference>
<dbReference type="GeneID" id="63820412"/>
<evidence type="ECO:0000313" key="3">
    <source>
        <dbReference type="Proteomes" id="UP000076871"/>
    </source>
</evidence>
<feature type="non-terminal residue" evidence="2">
    <location>
        <position position="1"/>
    </location>
</feature>
<accession>A0A165GM39</accession>
<feature type="non-terminal residue" evidence="2">
    <location>
        <position position="86"/>
    </location>
</feature>
<dbReference type="InParanoid" id="A0A165GM39"/>
<proteinExistence type="predicted"/>
<dbReference type="STRING" id="1314785.A0A165GM39"/>
<gene>
    <name evidence="2" type="ORF">LAESUDRAFT_629996</name>
</gene>
<reference evidence="2 3" key="1">
    <citation type="journal article" date="2016" name="Mol. Biol. Evol.">
        <title>Comparative Genomics of Early-Diverging Mushroom-Forming Fungi Provides Insights into the Origins of Lignocellulose Decay Capabilities.</title>
        <authorList>
            <person name="Nagy L.G."/>
            <person name="Riley R."/>
            <person name="Tritt A."/>
            <person name="Adam C."/>
            <person name="Daum C."/>
            <person name="Floudas D."/>
            <person name="Sun H."/>
            <person name="Yadav J.S."/>
            <person name="Pangilinan J."/>
            <person name="Larsson K.H."/>
            <person name="Matsuura K."/>
            <person name="Barry K."/>
            <person name="Labutti K."/>
            <person name="Kuo R."/>
            <person name="Ohm R.A."/>
            <person name="Bhattacharya S.S."/>
            <person name="Shirouzu T."/>
            <person name="Yoshinaga Y."/>
            <person name="Martin F.M."/>
            <person name="Grigoriev I.V."/>
            <person name="Hibbett D.S."/>
        </authorList>
    </citation>
    <scope>NUCLEOTIDE SEQUENCE [LARGE SCALE GENOMIC DNA]</scope>
    <source>
        <strain evidence="2 3">93-53</strain>
    </source>
</reference>
<dbReference type="Pfam" id="PF00069">
    <property type="entry name" value="Pkinase"/>
    <property type="match status" value="1"/>
</dbReference>
<dbReference type="InterPro" id="IPR008271">
    <property type="entry name" value="Ser/Thr_kinase_AS"/>
</dbReference>
<name>A0A165GM39_9APHY</name>